<evidence type="ECO:0000313" key="5">
    <source>
        <dbReference type="Proteomes" id="UP000324748"/>
    </source>
</evidence>
<comment type="caution">
    <text evidence="4">The sequence shown here is derived from an EMBL/GenBank/DDBJ whole genome shotgun (WGS) entry which is preliminary data.</text>
</comment>
<reference evidence="5 6" key="1">
    <citation type="submission" date="2019-05" db="EMBL/GenBank/DDBJ databases">
        <title>Emergence of the Ug99 lineage of the wheat stem rust pathogen through somatic hybridization.</title>
        <authorList>
            <person name="Li F."/>
            <person name="Upadhyaya N.M."/>
            <person name="Sperschneider J."/>
            <person name="Matny O."/>
            <person name="Nguyen-Phuc H."/>
            <person name="Mago R."/>
            <person name="Raley C."/>
            <person name="Miller M.E."/>
            <person name="Silverstein K.A.T."/>
            <person name="Henningsen E."/>
            <person name="Hirsch C.D."/>
            <person name="Visser B."/>
            <person name="Pretorius Z.A."/>
            <person name="Steffenson B.J."/>
            <person name="Schwessinger B."/>
            <person name="Dodds P.N."/>
            <person name="Figueroa M."/>
        </authorList>
    </citation>
    <scope>NUCLEOTIDE SEQUENCE [LARGE SCALE GENOMIC DNA]</scope>
    <source>
        <strain evidence="3">21-0</strain>
        <strain evidence="4 6">Ug99</strain>
    </source>
</reference>
<dbReference type="PROSITE" id="PS50835">
    <property type="entry name" value="IG_LIKE"/>
    <property type="match status" value="1"/>
</dbReference>
<gene>
    <name evidence="3" type="ORF">PGT21_028667</name>
    <name evidence="4" type="ORF">PGTUg99_025657</name>
</gene>
<keyword evidence="5" id="KW-1185">Reference proteome</keyword>
<feature type="chain" id="PRO_5033849310" description="Ig-like domain-containing protein" evidence="1">
    <location>
        <begin position="20"/>
        <end position="129"/>
    </location>
</feature>
<evidence type="ECO:0000313" key="3">
    <source>
        <dbReference type="EMBL" id="KAA1081064.1"/>
    </source>
</evidence>
<accession>A0A5B0S054</accession>
<dbReference type="EMBL" id="VSWC01000131">
    <property type="protein sequence ID" value="KAA1081064.1"/>
    <property type="molecule type" value="Genomic_DNA"/>
</dbReference>
<sequence>MNFVFLSLTIITLISQVCGILFEEVFVNSKSYYVFNEKSIISPEMPYISALHNQPFQQGDILKLNCKNNTNSIVQVWTGLQQLIKFKPNEEKTISWRGTNNLMVLTTDNSSDIGVNIYLEAIHSCTYDD</sequence>
<feature type="domain" description="Ig-like" evidence="2">
    <location>
        <begin position="43"/>
        <end position="129"/>
    </location>
</feature>
<name>A0A5B0S054_PUCGR</name>
<dbReference type="Proteomes" id="UP000325313">
    <property type="component" value="Unassembled WGS sequence"/>
</dbReference>
<dbReference type="AlphaFoldDB" id="A0A5B0S054"/>
<evidence type="ECO:0000313" key="6">
    <source>
        <dbReference type="Proteomes" id="UP000325313"/>
    </source>
</evidence>
<dbReference type="EMBL" id="VDEP01000104">
    <property type="protein sequence ID" value="KAA1131227.1"/>
    <property type="molecule type" value="Genomic_DNA"/>
</dbReference>
<evidence type="ECO:0000256" key="1">
    <source>
        <dbReference type="SAM" id="SignalP"/>
    </source>
</evidence>
<dbReference type="Proteomes" id="UP000324748">
    <property type="component" value="Unassembled WGS sequence"/>
</dbReference>
<keyword evidence="1" id="KW-0732">Signal</keyword>
<dbReference type="InterPro" id="IPR007110">
    <property type="entry name" value="Ig-like_dom"/>
</dbReference>
<evidence type="ECO:0000313" key="4">
    <source>
        <dbReference type="EMBL" id="KAA1131227.1"/>
    </source>
</evidence>
<proteinExistence type="predicted"/>
<protein>
    <recommendedName>
        <fullName evidence="2">Ig-like domain-containing protein</fullName>
    </recommendedName>
</protein>
<feature type="signal peptide" evidence="1">
    <location>
        <begin position="1"/>
        <end position="19"/>
    </location>
</feature>
<organism evidence="4 6">
    <name type="scientific">Puccinia graminis f. sp. tritici</name>
    <dbReference type="NCBI Taxonomy" id="56615"/>
    <lineage>
        <taxon>Eukaryota</taxon>
        <taxon>Fungi</taxon>
        <taxon>Dikarya</taxon>
        <taxon>Basidiomycota</taxon>
        <taxon>Pucciniomycotina</taxon>
        <taxon>Pucciniomycetes</taxon>
        <taxon>Pucciniales</taxon>
        <taxon>Pucciniaceae</taxon>
        <taxon>Puccinia</taxon>
    </lineage>
</organism>
<evidence type="ECO:0000259" key="2">
    <source>
        <dbReference type="PROSITE" id="PS50835"/>
    </source>
</evidence>